<name>A0A0D2LJV2_HYPSF</name>
<dbReference type="AlphaFoldDB" id="A0A0D2LJV2"/>
<sequence length="590" mass="66483">MEQILPLSSAVLLSDCDIESQLVSPISRLPPELLGSIFILAKMAEVECNHLWSYTEFRRWIYIGHVSSHWRNLVFTLPILWDNSPPLALLHWVEEILKRSPDMLSRLSINVDLDCTRSIAGLKALLKYCPRIKHLHLMNMEREHQDVLELFQLPTFTAEMETLCISRPIEQTFIPDGLLTNAVNFCRLELANCQVNWSQCILPNLTCLKLHDIGEYIELTFSQFMGLLGRAIKLQSLELKAALPLEFGQDESTNQVELEAISSVRIVFHYLHNLVLSCTARQASKFFRCFQFPSAVAVDVNLKRFSNMQTVPDLSKTLMSIAASGMYSSTETAAQTLAIQEVHYGWQLMLFAEALGGGNSDTITLYQDAARFMLRLYWEPLHTTDFDEGLLTFFNSGFPLQQVSHVYLLSSPSGIRSTTLANTIGKLPAVSFLKTEAHMAVPVLHALNSGGRGCSSTGILFPRLQSIHLEDVAFEYPDYHYRVHADGYILMRVEMLQDCLVRRRQYGAPISKLTLYDCDNLTGNDVAKLRGVVADIDWSEDPDWEQDTDQSLSDGSYTGSNEDEDDQSSDSGSDSDLSPRHPEDQGPKND</sequence>
<feature type="compositionally biased region" description="Polar residues" evidence="1">
    <location>
        <begin position="549"/>
        <end position="560"/>
    </location>
</feature>
<evidence type="ECO:0000313" key="2">
    <source>
        <dbReference type="EMBL" id="KJA27997.1"/>
    </source>
</evidence>
<keyword evidence="3" id="KW-1185">Reference proteome</keyword>
<protein>
    <submittedName>
        <fullName evidence="2">Uncharacterized protein</fullName>
    </submittedName>
</protein>
<dbReference type="OMA" id="ETHICIR"/>
<organism evidence="2 3">
    <name type="scientific">Hypholoma sublateritium (strain FD-334 SS-4)</name>
    <dbReference type="NCBI Taxonomy" id="945553"/>
    <lineage>
        <taxon>Eukaryota</taxon>
        <taxon>Fungi</taxon>
        <taxon>Dikarya</taxon>
        <taxon>Basidiomycota</taxon>
        <taxon>Agaricomycotina</taxon>
        <taxon>Agaricomycetes</taxon>
        <taxon>Agaricomycetidae</taxon>
        <taxon>Agaricales</taxon>
        <taxon>Agaricineae</taxon>
        <taxon>Strophariaceae</taxon>
        <taxon>Hypholoma</taxon>
    </lineage>
</organism>
<dbReference type="Proteomes" id="UP000054270">
    <property type="component" value="Unassembled WGS sequence"/>
</dbReference>
<gene>
    <name evidence="2" type="ORF">HYPSUDRAFT_793178</name>
</gene>
<dbReference type="EMBL" id="KN817522">
    <property type="protein sequence ID" value="KJA27997.1"/>
    <property type="molecule type" value="Genomic_DNA"/>
</dbReference>
<dbReference type="InterPro" id="IPR032675">
    <property type="entry name" value="LRR_dom_sf"/>
</dbReference>
<dbReference type="Gene3D" id="3.80.10.10">
    <property type="entry name" value="Ribonuclease Inhibitor"/>
    <property type="match status" value="1"/>
</dbReference>
<reference evidence="3" key="1">
    <citation type="submission" date="2014-04" db="EMBL/GenBank/DDBJ databases">
        <title>Evolutionary Origins and Diversification of the Mycorrhizal Mutualists.</title>
        <authorList>
            <consortium name="DOE Joint Genome Institute"/>
            <consortium name="Mycorrhizal Genomics Consortium"/>
            <person name="Kohler A."/>
            <person name="Kuo A."/>
            <person name="Nagy L.G."/>
            <person name="Floudas D."/>
            <person name="Copeland A."/>
            <person name="Barry K.W."/>
            <person name="Cichocki N."/>
            <person name="Veneault-Fourrey C."/>
            <person name="LaButti K."/>
            <person name="Lindquist E.A."/>
            <person name="Lipzen A."/>
            <person name="Lundell T."/>
            <person name="Morin E."/>
            <person name="Murat C."/>
            <person name="Riley R."/>
            <person name="Ohm R."/>
            <person name="Sun H."/>
            <person name="Tunlid A."/>
            <person name="Henrissat B."/>
            <person name="Grigoriev I.V."/>
            <person name="Hibbett D.S."/>
            <person name="Martin F."/>
        </authorList>
    </citation>
    <scope>NUCLEOTIDE SEQUENCE [LARGE SCALE GENOMIC DNA]</scope>
    <source>
        <strain evidence="3">FD-334 SS-4</strain>
    </source>
</reference>
<evidence type="ECO:0000313" key="3">
    <source>
        <dbReference type="Proteomes" id="UP000054270"/>
    </source>
</evidence>
<accession>A0A0D2LJV2</accession>
<dbReference type="STRING" id="945553.A0A0D2LJV2"/>
<evidence type="ECO:0000256" key="1">
    <source>
        <dbReference type="SAM" id="MobiDB-lite"/>
    </source>
</evidence>
<dbReference type="OrthoDB" id="3235815at2759"/>
<proteinExistence type="predicted"/>
<feature type="compositionally biased region" description="Basic and acidic residues" evidence="1">
    <location>
        <begin position="577"/>
        <end position="590"/>
    </location>
</feature>
<feature type="region of interest" description="Disordered" evidence="1">
    <location>
        <begin position="540"/>
        <end position="590"/>
    </location>
</feature>
<dbReference type="SUPFAM" id="SSF52047">
    <property type="entry name" value="RNI-like"/>
    <property type="match status" value="1"/>
</dbReference>